<dbReference type="Gene3D" id="1.10.150.20">
    <property type="entry name" value="5' to 3' exonuclease, C-terminal subdomain"/>
    <property type="match status" value="1"/>
</dbReference>
<dbReference type="SUPFAM" id="SSF100879">
    <property type="entry name" value="Lesion bypass DNA polymerase (Y-family), little finger domain"/>
    <property type="match status" value="1"/>
</dbReference>
<dbReference type="InterPro" id="IPR022880">
    <property type="entry name" value="DNApol_IV"/>
</dbReference>
<evidence type="ECO:0000313" key="18">
    <source>
        <dbReference type="Proteomes" id="UP000664218"/>
    </source>
</evidence>
<evidence type="ECO:0000313" key="17">
    <source>
        <dbReference type="EMBL" id="MBO1265711.1"/>
    </source>
</evidence>
<evidence type="ECO:0000256" key="5">
    <source>
        <dbReference type="ARBA" id="ARBA00022679"/>
    </source>
</evidence>
<dbReference type="InterPro" id="IPR050116">
    <property type="entry name" value="DNA_polymerase-Y"/>
</dbReference>
<evidence type="ECO:0000256" key="6">
    <source>
        <dbReference type="ARBA" id="ARBA00022695"/>
    </source>
</evidence>
<dbReference type="SUPFAM" id="SSF56672">
    <property type="entry name" value="DNA/RNA polymerases"/>
    <property type="match status" value="1"/>
</dbReference>
<comment type="subcellular location">
    <subcellularLocation>
        <location evidence="1 15">Cytoplasm</location>
    </subcellularLocation>
</comment>
<evidence type="ECO:0000256" key="4">
    <source>
        <dbReference type="ARBA" id="ARBA00022490"/>
    </source>
</evidence>
<keyword evidence="9 15" id="KW-0227">DNA damage</keyword>
<keyword evidence="4 15" id="KW-0963">Cytoplasm</keyword>
<dbReference type="Gene3D" id="3.30.1490.100">
    <property type="entry name" value="DNA polymerase, Y-family, little finger domain"/>
    <property type="match status" value="1"/>
</dbReference>
<dbReference type="PANTHER" id="PTHR11076">
    <property type="entry name" value="DNA REPAIR POLYMERASE UMUC / TRANSFERASE FAMILY MEMBER"/>
    <property type="match status" value="1"/>
</dbReference>
<comment type="caution">
    <text evidence="17">The sequence shown here is derived from an EMBL/GenBank/DDBJ whole genome shotgun (WGS) entry which is preliminary data.</text>
</comment>
<organism evidence="17 18">
    <name type="scientific">Proteiniclasticum aestuarii</name>
    <dbReference type="NCBI Taxonomy" id="2817862"/>
    <lineage>
        <taxon>Bacteria</taxon>
        <taxon>Bacillati</taxon>
        <taxon>Bacillota</taxon>
        <taxon>Clostridia</taxon>
        <taxon>Eubacteriales</taxon>
        <taxon>Clostridiaceae</taxon>
        <taxon>Proteiniclasticum</taxon>
    </lineage>
</organism>
<dbReference type="Gene3D" id="3.40.1170.60">
    <property type="match status" value="1"/>
</dbReference>
<keyword evidence="7 15" id="KW-0235">DNA replication</keyword>
<dbReference type="HAMAP" id="MF_01113">
    <property type="entry name" value="DNApol_IV"/>
    <property type="match status" value="1"/>
</dbReference>
<keyword evidence="10 15" id="KW-0460">Magnesium</keyword>
<feature type="site" description="Substrate discrimination" evidence="15">
    <location>
        <position position="14"/>
    </location>
</feature>
<evidence type="ECO:0000256" key="2">
    <source>
        <dbReference type="ARBA" id="ARBA00010945"/>
    </source>
</evidence>
<evidence type="ECO:0000256" key="7">
    <source>
        <dbReference type="ARBA" id="ARBA00022705"/>
    </source>
</evidence>
<keyword evidence="5 15" id="KW-0808">Transferase</keyword>
<dbReference type="PANTHER" id="PTHR11076:SF35">
    <property type="entry name" value="DNA REPAIR PROTEIN HOMOLOG YOBH"/>
    <property type="match status" value="1"/>
</dbReference>
<sequence>MENIIFHVDVNSAYLSWNAIWDLQHGKTLDLRTVPSIVGGDPESRHGIVLAKSIPSKKYGIKTGETLFSALMKCPELKIVPPRYSVYLKASDAMVEILREYSPLIERYSIDECFMDMSHLTRESAVEAALSLKNRIHEELGFTVNVGISTGKLLAKMASDFRKPDQVHTLYQEEVPKKMWPLPVQDMFMVGSRTTEKLKKMNITTIGDLAKADPRFLHEKFKKYGYMISCYARGIDSSTVKNEGTVDMKGMGNSTTLPFDFTDRISCHNVLLSIGETLVPRLREAGKLVKTVSIHIRSSDFTSFSMQKTLPFASDSTSLLMAAACELFDEIWNEEPVRHLGISFSQLKEKDIQQLSFFKDSRAEKMNRMDQVIDMVRKNFGDDSLIRATFINSPVKAFSGGVVEKDYIFMNSHL</sequence>
<dbReference type="InterPro" id="IPR053848">
    <property type="entry name" value="IMS_HHH_1"/>
</dbReference>
<evidence type="ECO:0000256" key="15">
    <source>
        <dbReference type="HAMAP-Rule" id="MF_01113"/>
    </source>
</evidence>
<comment type="subunit">
    <text evidence="15">Monomer.</text>
</comment>
<dbReference type="GO" id="GO:0003684">
    <property type="term" value="F:damaged DNA binding"/>
    <property type="evidence" value="ECO:0007669"/>
    <property type="project" value="InterPro"/>
</dbReference>
<dbReference type="GO" id="GO:0005829">
    <property type="term" value="C:cytosol"/>
    <property type="evidence" value="ECO:0007669"/>
    <property type="project" value="TreeGrafter"/>
</dbReference>
<dbReference type="Proteomes" id="UP000664218">
    <property type="component" value="Unassembled WGS sequence"/>
</dbReference>
<dbReference type="Gene3D" id="3.30.70.270">
    <property type="match status" value="1"/>
</dbReference>
<gene>
    <name evidence="15" type="primary">dinB</name>
    <name evidence="17" type="ORF">J3A84_11785</name>
</gene>
<dbReference type="EC" id="2.7.7.7" evidence="15"/>
<dbReference type="InterPro" id="IPR036775">
    <property type="entry name" value="DNA_pol_Y-fam_lit_finger_sf"/>
</dbReference>
<keyword evidence="3 15" id="KW-0515">Mutator protein</keyword>
<dbReference type="GO" id="GO:0003887">
    <property type="term" value="F:DNA-directed DNA polymerase activity"/>
    <property type="evidence" value="ECO:0007669"/>
    <property type="project" value="UniProtKB-UniRule"/>
</dbReference>
<feature type="active site" evidence="15">
    <location>
        <position position="112"/>
    </location>
</feature>
<dbReference type="PROSITE" id="PS50173">
    <property type="entry name" value="UMUC"/>
    <property type="match status" value="1"/>
</dbReference>
<dbReference type="InterPro" id="IPR043502">
    <property type="entry name" value="DNA/RNA_pol_sf"/>
</dbReference>
<evidence type="ECO:0000256" key="1">
    <source>
        <dbReference type="ARBA" id="ARBA00004496"/>
    </source>
</evidence>
<dbReference type="GO" id="GO:0009432">
    <property type="term" value="P:SOS response"/>
    <property type="evidence" value="ECO:0007669"/>
    <property type="project" value="TreeGrafter"/>
</dbReference>
<keyword evidence="8 15" id="KW-0479">Metal-binding</keyword>
<dbReference type="GO" id="GO:0006281">
    <property type="term" value="P:DNA repair"/>
    <property type="evidence" value="ECO:0007669"/>
    <property type="project" value="UniProtKB-UniRule"/>
</dbReference>
<accession>A0A939KK45</accession>
<evidence type="ECO:0000259" key="16">
    <source>
        <dbReference type="PROSITE" id="PS50173"/>
    </source>
</evidence>
<comment type="cofactor">
    <cofactor evidence="15">
        <name>Mg(2+)</name>
        <dbReference type="ChEBI" id="CHEBI:18420"/>
    </cofactor>
    <text evidence="15">Binds 2 magnesium ions per subunit.</text>
</comment>
<evidence type="ECO:0000256" key="8">
    <source>
        <dbReference type="ARBA" id="ARBA00022723"/>
    </source>
</evidence>
<keyword evidence="13 15" id="KW-0234">DNA repair</keyword>
<dbReference type="EMBL" id="JAFNJU010000009">
    <property type="protein sequence ID" value="MBO1265711.1"/>
    <property type="molecule type" value="Genomic_DNA"/>
</dbReference>
<dbReference type="InterPro" id="IPR043128">
    <property type="entry name" value="Rev_trsase/Diguanyl_cyclase"/>
</dbReference>
<dbReference type="InterPro" id="IPR017961">
    <property type="entry name" value="DNA_pol_Y-fam_little_finger"/>
</dbReference>
<comment type="catalytic activity">
    <reaction evidence="14 15">
        <text>DNA(n) + a 2'-deoxyribonucleoside 5'-triphosphate = DNA(n+1) + diphosphate</text>
        <dbReference type="Rhea" id="RHEA:22508"/>
        <dbReference type="Rhea" id="RHEA-COMP:17339"/>
        <dbReference type="Rhea" id="RHEA-COMP:17340"/>
        <dbReference type="ChEBI" id="CHEBI:33019"/>
        <dbReference type="ChEBI" id="CHEBI:61560"/>
        <dbReference type="ChEBI" id="CHEBI:173112"/>
        <dbReference type="EC" id="2.7.7.7"/>
    </reaction>
</comment>
<dbReference type="Pfam" id="PF21999">
    <property type="entry name" value="IMS_HHH_1"/>
    <property type="match status" value="1"/>
</dbReference>
<keyword evidence="6 15" id="KW-0548">Nucleotidyltransferase</keyword>
<evidence type="ECO:0000256" key="13">
    <source>
        <dbReference type="ARBA" id="ARBA00023204"/>
    </source>
</evidence>
<feature type="binding site" evidence="15">
    <location>
        <position position="111"/>
    </location>
    <ligand>
        <name>Mg(2+)</name>
        <dbReference type="ChEBI" id="CHEBI:18420"/>
    </ligand>
</feature>
<feature type="domain" description="UmuC" evidence="16">
    <location>
        <begin position="5"/>
        <end position="191"/>
    </location>
</feature>
<evidence type="ECO:0000256" key="9">
    <source>
        <dbReference type="ARBA" id="ARBA00022763"/>
    </source>
</evidence>
<evidence type="ECO:0000256" key="11">
    <source>
        <dbReference type="ARBA" id="ARBA00022932"/>
    </source>
</evidence>
<dbReference type="GO" id="GO:0006261">
    <property type="term" value="P:DNA-templated DNA replication"/>
    <property type="evidence" value="ECO:0007669"/>
    <property type="project" value="UniProtKB-UniRule"/>
</dbReference>
<keyword evidence="18" id="KW-1185">Reference proteome</keyword>
<comment type="similarity">
    <text evidence="2 15">Belongs to the DNA polymerase type-Y family.</text>
</comment>
<protein>
    <recommendedName>
        <fullName evidence="15">DNA polymerase IV</fullName>
        <shortName evidence="15">Pol IV</shortName>
        <ecNumber evidence="15">2.7.7.7</ecNumber>
    </recommendedName>
</protein>
<dbReference type="AlphaFoldDB" id="A0A939KK45"/>
<comment type="function">
    <text evidence="15">Poorly processive, error-prone DNA polymerase involved in untargeted mutagenesis. Copies undamaged DNA at stalled replication forks, which arise in vivo from mismatched or misaligned primer ends. These misaligned primers can be extended by PolIV. Exhibits no 3'-5' exonuclease (proofreading) activity. May be involved in translesional synthesis, in conjunction with the beta clamp from PolIII.</text>
</comment>
<evidence type="ECO:0000256" key="3">
    <source>
        <dbReference type="ARBA" id="ARBA00022457"/>
    </source>
</evidence>
<proteinExistence type="inferred from homology"/>
<dbReference type="CDD" id="cd03586">
    <property type="entry name" value="PolY_Pol_IV_kappa"/>
    <property type="match status" value="1"/>
</dbReference>
<reference evidence="17" key="1">
    <citation type="submission" date="2021-03" db="EMBL/GenBank/DDBJ databases">
        <title>Proteiniclasticum marinus sp. nov., isolated from tidal flat sediment.</title>
        <authorList>
            <person name="Namirimu T."/>
            <person name="Yang J.-A."/>
            <person name="Yang S.-H."/>
            <person name="Kim Y.-J."/>
            <person name="Kwon K.K."/>
        </authorList>
    </citation>
    <scope>NUCLEOTIDE SEQUENCE</scope>
    <source>
        <strain evidence="17">SCR006</strain>
    </source>
</reference>
<keyword evidence="11 15" id="KW-0239">DNA-directed DNA polymerase</keyword>
<dbReference type="Pfam" id="PF11799">
    <property type="entry name" value="IMS_C"/>
    <property type="match status" value="1"/>
</dbReference>
<evidence type="ECO:0000256" key="10">
    <source>
        <dbReference type="ARBA" id="ARBA00022842"/>
    </source>
</evidence>
<dbReference type="GO" id="GO:0000287">
    <property type="term" value="F:magnesium ion binding"/>
    <property type="evidence" value="ECO:0007669"/>
    <property type="project" value="UniProtKB-UniRule"/>
</dbReference>
<name>A0A939KK45_9CLOT</name>
<dbReference type="Pfam" id="PF00817">
    <property type="entry name" value="IMS"/>
    <property type="match status" value="1"/>
</dbReference>
<keyword evidence="12 15" id="KW-0238">DNA-binding</keyword>
<evidence type="ECO:0000256" key="14">
    <source>
        <dbReference type="ARBA" id="ARBA00049244"/>
    </source>
</evidence>
<dbReference type="RefSeq" id="WP_207600236.1">
    <property type="nucleotide sequence ID" value="NZ_JAFNJU010000009.1"/>
</dbReference>
<dbReference type="GO" id="GO:0042276">
    <property type="term" value="P:error-prone translesion synthesis"/>
    <property type="evidence" value="ECO:0007669"/>
    <property type="project" value="TreeGrafter"/>
</dbReference>
<feature type="binding site" evidence="15">
    <location>
        <position position="9"/>
    </location>
    <ligand>
        <name>Mg(2+)</name>
        <dbReference type="ChEBI" id="CHEBI:18420"/>
    </ligand>
</feature>
<evidence type="ECO:0000256" key="12">
    <source>
        <dbReference type="ARBA" id="ARBA00023125"/>
    </source>
</evidence>
<dbReference type="InterPro" id="IPR001126">
    <property type="entry name" value="UmuC"/>
</dbReference>